<dbReference type="GO" id="GO:0005829">
    <property type="term" value="C:cytosol"/>
    <property type="evidence" value="ECO:0007669"/>
    <property type="project" value="TreeGrafter"/>
</dbReference>
<evidence type="ECO:0000313" key="4">
    <source>
        <dbReference type="EMBL" id="KAJ7346789.1"/>
    </source>
</evidence>
<gene>
    <name evidence="4" type="ORF">DFH08DRAFT_869319</name>
</gene>
<evidence type="ECO:0000256" key="1">
    <source>
        <dbReference type="ARBA" id="ARBA00023186"/>
    </source>
</evidence>
<reference evidence="4" key="1">
    <citation type="submission" date="2023-03" db="EMBL/GenBank/DDBJ databases">
        <title>Massive genome expansion in bonnet fungi (Mycena s.s.) driven by repeated elements and novel gene families across ecological guilds.</title>
        <authorList>
            <consortium name="Lawrence Berkeley National Laboratory"/>
            <person name="Harder C.B."/>
            <person name="Miyauchi S."/>
            <person name="Viragh M."/>
            <person name="Kuo A."/>
            <person name="Thoen E."/>
            <person name="Andreopoulos B."/>
            <person name="Lu D."/>
            <person name="Skrede I."/>
            <person name="Drula E."/>
            <person name="Henrissat B."/>
            <person name="Morin E."/>
            <person name="Kohler A."/>
            <person name="Barry K."/>
            <person name="LaButti K."/>
            <person name="Morin E."/>
            <person name="Salamov A."/>
            <person name="Lipzen A."/>
            <person name="Mereny Z."/>
            <person name="Hegedus B."/>
            <person name="Baldrian P."/>
            <person name="Stursova M."/>
            <person name="Weitz H."/>
            <person name="Taylor A."/>
            <person name="Grigoriev I.V."/>
            <person name="Nagy L.G."/>
            <person name="Martin F."/>
            <person name="Kauserud H."/>
        </authorList>
    </citation>
    <scope>NUCLEOTIDE SEQUENCE</scope>
    <source>
        <strain evidence="4">CBHHK002</strain>
    </source>
</reference>
<keyword evidence="5" id="KW-1185">Reference proteome</keyword>
<dbReference type="EMBL" id="JARIHO010000020">
    <property type="protein sequence ID" value="KAJ7346789.1"/>
    <property type="molecule type" value="Genomic_DNA"/>
</dbReference>
<dbReference type="GO" id="GO:0050821">
    <property type="term" value="P:protein stabilization"/>
    <property type="evidence" value="ECO:0007669"/>
    <property type="project" value="TreeGrafter"/>
</dbReference>
<dbReference type="Gene3D" id="1.20.58.120">
    <property type="entry name" value="BAG domain"/>
    <property type="match status" value="1"/>
</dbReference>
<evidence type="ECO:0008006" key="6">
    <source>
        <dbReference type="Google" id="ProtNLM"/>
    </source>
</evidence>
<feature type="domain" description="BAG" evidence="3">
    <location>
        <begin position="98"/>
        <end position="178"/>
    </location>
</feature>
<dbReference type="Pfam" id="PF02179">
    <property type="entry name" value="BAG"/>
    <property type="match status" value="1"/>
</dbReference>
<dbReference type="SUPFAM" id="SSF54236">
    <property type="entry name" value="Ubiquitin-like"/>
    <property type="match status" value="1"/>
</dbReference>
<dbReference type="InterPro" id="IPR000626">
    <property type="entry name" value="Ubiquitin-like_dom"/>
</dbReference>
<feature type="domain" description="Ubiquitin-like" evidence="2">
    <location>
        <begin position="18"/>
        <end position="70"/>
    </location>
</feature>
<evidence type="ECO:0000259" key="3">
    <source>
        <dbReference type="PROSITE" id="PS51035"/>
    </source>
</evidence>
<dbReference type="Pfam" id="PF00240">
    <property type="entry name" value="ubiquitin"/>
    <property type="match status" value="1"/>
</dbReference>
<dbReference type="InterPro" id="IPR029071">
    <property type="entry name" value="Ubiquitin-like_domsf"/>
</dbReference>
<dbReference type="GO" id="GO:0005634">
    <property type="term" value="C:nucleus"/>
    <property type="evidence" value="ECO:0007669"/>
    <property type="project" value="TreeGrafter"/>
</dbReference>
<dbReference type="PANTHER" id="PTHR12329:SF16">
    <property type="entry name" value="BAG FAMILY MOLECULAR CHAPERONE REGULATOR 1"/>
    <property type="match status" value="1"/>
</dbReference>
<dbReference type="SMART" id="SM00213">
    <property type="entry name" value="UBQ"/>
    <property type="match status" value="1"/>
</dbReference>
<dbReference type="GO" id="GO:0051087">
    <property type="term" value="F:protein-folding chaperone binding"/>
    <property type="evidence" value="ECO:0007669"/>
    <property type="project" value="InterPro"/>
</dbReference>
<proteinExistence type="predicted"/>
<dbReference type="GO" id="GO:0000774">
    <property type="term" value="F:adenyl-nucleotide exchange factor activity"/>
    <property type="evidence" value="ECO:0007669"/>
    <property type="project" value="TreeGrafter"/>
</dbReference>
<dbReference type="Proteomes" id="UP001218218">
    <property type="component" value="Unassembled WGS sequence"/>
</dbReference>
<name>A0AAD6ZZW6_9AGAR</name>
<sequence>MVHLKWNAERFSFDVPPPNTPLSVIRTSVAEFTSLPRDAFKLIHKGAVMKDDNAPISAYHIRNSSTIAVVEIGAPPQPQQAPKQPPKTAAPVRSEQAIISTIQSELANVREQLSPAVDHLLASAAGEPKEHVRLSELLLQSLLRLDAIQTDGEWDAARRERKAAVKEVQALLDRLDSN</sequence>
<dbReference type="PROSITE" id="PS50053">
    <property type="entry name" value="UBIQUITIN_2"/>
    <property type="match status" value="1"/>
</dbReference>
<dbReference type="Gene3D" id="3.10.20.90">
    <property type="entry name" value="Phosphatidylinositol 3-kinase Catalytic Subunit, Chain A, domain 1"/>
    <property type="match status" value="1"/>
</dbReference>
<keyword evidence="1" id="KW-0143">Chaperone</keyword>
<dbReference type="AlphaFoldDB" id="A0AAD6ZZW6"/>
<comment type="caution">
    <text evidence="4">The sequence shown here is derived from an EMBL/GenBank/DDBJ whole genome shotgun (WGS) entry which is preliminary data.</text>
</comment>
<dbReference type="InterPro" id="IPR036533">
    <property type="entry name" value="BAG_dom_sf"/>
</dbReference>
<dbReference type="InterPro" id="IPR039773">
    <property type="entry name" value="BAG_chaperone_regulator"/>
</dbReference>
<organism evidence="4 5">
    <name type="scientific">Mycena albidolilacea</name>
    <dbReference type="NCBI Taxonomy" id="1033008"/>
    <lineage>
        <taxon>Eukaryota</taxon>
        <taxon>Fungi</taxon>
        <taxon>Dikarya</taxon>
        <taxon>Basidiomycota</taxon>
        <taxon>Agaricomycotina</taxon>
        <taxon>Agaricomycetes</taxon>
        <taxon>Agaricomycetidae</taxon>
        <taxon>Agaricales</taxon>
        <taxon>Marasmiineae</taxon>
        <taxon>Mycenaceae</taxon>
        <taxon>Mycena</taxon>
    </lineage>
</organism>
<dbReference type="InterPro" id="IPR003103">
    <property type="entry name" value="BAG_domain"/>
</dbReference>
<dbReference type="GO" id="GO:0016020">
    <property type="term" value="C:membrane"/>
    <property type="evidence" value="ECO:0007669"/>
    <property type="project" value="TreeGrafter"/>
</dbReference>
<protein>
    <recommendedName>
        <fullName evidence="6">BAG domain-containing protein</fullName>
    </recommendedName>
</protein>
<dbReference type="PROSITE" id="PS51035">
    <property type="entry name" value="BAG"/>
    <property type="match status" value="1"/>
</dbReference>
<evidence type="ECO:0000313" key="5">
    <source>
        <dbReference type="Proteomes" id="UP001218218"/>
    </source>
</evidence>
<dbReference type="SUPFAM" id="SSF63491">
    <property type="entry name" value="BAG domain"/>
    <property type="match status" value="1"/>
</dbReference>
<evidence type="ECO:0000259" key="2">
    <source>
        <dbReference type="PROSITE" id="PS50053"/>
    </source>
</evidence>
<accession>A0AAD6ZZW6</accession>
<dbReference type="SMART" id="SM00264">
    <property type="entry name" value="BAG"/>
    <property type="match status" value="1"/>
</dbReference>
<dbReference type="PANTHER" id="PTHR12329">
    <property type="entry name" value="BCL2-ASSOCIATED ATHANOGENE"/>
    <property type="match status" value="1"/>
</dbReference>